<evidence type="ECO:0000256" key="2">
    <source>
        <dbReference type="ARBA" id="ARBA00022448"/>
    </source>
</evidence>
<keyword evidence="2" id="KW-0813">Transport</keyword>
<dbReference type="PATRIC" id="fig|1038922.3.peg.252"/>
<evidence type="ECO:0000256" key="5">
    <source>
        <dbReference type="ARBA" id="ARBA00022692"/>
    </source>
</evidence>
<feature type="region of interest" description="Disordered" evidence="9">
    <location>
        <begin position="154"/>
        <end position="179"/>
    </location>
</feature>
<dbReference type="GO" id="GO:0015031">
    <property type="term" value="P:protein transport"/>
    <property type="evidence" value="ECO:0007669"/>
    <property type="project" value="UniProtKB-KW"/>
</dbReference>
<dbReference type="Gene3D" id="2.30.30.830">
    <property type="match status" value="1"/>
</dbReference>
<keyword evidence="8" id="KW-0472">Membrane</keyword>
<comment type="caution">
    <text evidence="11">The sequence shown here is derived from an EMBL/GenBank/DDBJ whole genome shotgun (WGS) entry which is preliminary data.</text>
</comment>
<feature type="domain" description="Type II secretion system protein GspC N-terminal" evidence="10">
    <location>
        <begin position="91"/>
        <end position="140"/>
    </location>
</feature>
<evidence type="ECO:0000256" key="1">
    <source>
        <dbReference type="ARBA" id="ARBA00004533"/>
    </source>
</evidence>
<dbReference type="GO" id="GO:0005886">
    <property type="term" value="C:plasma membrane"/>
    <property type="evidence" value="ECO:0007669"/>
    <property type="project" value="UniProtKB-SubCell"/>
</dbReference>
<evidence type="ECO:0000256" key="7">
    <source>
        <dbReference type="ARBA" id="ARBA00022989"/>
    </source>
</evidence>
<evidence type="ECO:0000256" key="6">
    <source>
        <dbReference type="ARBA" id="ARBA00022927"/>
    </source>
</evidence>
<keyword evidence="7" id="KW-1133">Transmembrane helix</keyword>
<protein>
    <recommendedName>
        <fullName evidence="10">Type II secretion system protein GspC N-terminal domain-containing protein</fullName>
    </recommendedName>
</protein>
<evidence type="ECO:0000256" key="3">
    <source>
        <dbReference type="ARBA" id="ARBA00022475"/>
    </source>
</evidence>
<sequence>MKCSFKAGSRLSTALLVLAPLLYGGFLAEQEWRYRQALARDMPVIADAPTVAVRELPNVQAVATVLGLVPESARAPSAEPITLQASFVVGEGLSRALLADATGSRMYQVGERLPGGSVLRRVEASHVTLWRNGREERLPLKPEAQAMLRRLGTEEGRPAMLASPQYLRPVAGQSERSNK</sequence>
<comment type="subcellular location">
    <subcellularLocation>
        <location evidence="1">Cell inner membrane</location>
    </subcellularLocation>
</comment>
<dbReference type="Proteomes" id="UP000007289">
    <property type="component" value="Chromosome"/>
</dbReference>
<keyword evidence="5" id="KW-0812">Transmembrane</keyword>
<reference evidence="11" key="1">
    <citation type="journal article" date="2012" name="PLoS Genet.">
        <title>Comparative Genomics of Plant-Associated Pseudomonas spp.: Insights into Diversity and Inheritance of Traits Involved in Multitrophic Interactions.</title>
        <authorList>
            <person name="Loper J.E."/>
            <person name="Hassan K.A."/>
            <person name="Mavrodi D.V."/>
            <person name="Davis E.W.II."/>
            <person name="Lim C.K."/>
            <person name="Shaffer B.T."/>
            <person name="Elbourne L.D."/>
            <person name="Stockwell V.O."/>
            <person name="Hartney S.L."/>
            <person name="Breakwell K."/>
            <person name="Henkels M.D."/>
            <person name="Tetu S.G."/>
            <person name="Rangel L.I."/>
            <person name="Kidarsa T.A."/>
            <person name="Wilson N.L."/>
            <person name="van de Mortel J.E."/>
            <person name="Song C."/>
            <person name="Blumhagen R."/>
            <person name="Radune D."/>
            <person name="Hostetler J.B."/>
            <person name="Brinkac L.M."/>
            <person name="Durkin A.S."/>
            <person name="Kluepfel D.A."/>
            <person name="Wechter W.P."/>
            <person name="Anderson A.J."/>
            <person name="Kim Y.C."/>
            <person name="Pierson L.S.III."/>
            <person name="Pierson E.A."/>
            <person name="Lindow S.E."/>
            <person name="Kobayashi D.Y."/>
            <person name="Raaijmakers J.M."/>
            <person name="Weller D.M."/>
            <person name="Thomashow L.S."/>
            <person name="Allen A.E."/>
            <person name="Paulsen I.T."/>
        </authorList>
    </citation>
    <scope>NUCLEOTIDE SEQUENCE [LARGE SCALE GENOMIC DNA]</scope>
    <source>
        <strain evidence="11">Q2-87</strain>
    </source>
</reference>
<dbReference type="Pfam" id="PF11356">
    <property type="entry name" value="T2SSC"/>
    <property type="match status" value="1"/>
</dbReference>
<keyword evidence="4" id="KW-0997">Cell inner membrane</keyword>
<evidence type="ECO:0000313" key="11">
    <source>
        <dbReference type="EMBL" id="EJL03642.1"/>
    </source>
</evidence>
<dbReference type="EMBL" id="AGBM01000001">
    <property type="protein sequence ID" value="EJL03642.1"/>
    <property type="molecule type" value="Genomic_DNA"/>
</dbReference>
<accession>J2MRJ3</accession>
<keyword evidence="3" id="KW-1003">Cell membrane</keyword>
<name>J2MRJ3_PSEFQ</name>
<dbReference type="HOGENOM" id="CLU_1676344_0_0_6"/>
<keyword evidence="6" id="KW-0653">Protein transport</keyword>
<gene>
    <name evidence="11" type="ORF">PflQ2_5269</name>
</gene>
<evidence type="ECO:0000256" key="9">
    <source>
        <dbReference type="SAM" id="MobiDB-lite"/>
    </source>
</evidence>
<evidence type="ECO:0000259" key="10">
    <source>
        <dbReference type="Pfam" id="PF11356"/>
    </source>
</evidence>
<dbReference type="InterPro" id="IPR024961">
    <property type="entry name" value="T2SS_GspC_N"/>
</dbReference>
<evidence type="ECO:0000256" key="8">
    <source>
        <dbReference type="ARBA" id="ARBA00023136"/>
    </source>
</evidence>
<evidence type="ECO:0000256" key="4">
    <source>
        <dbReference type="ARBA" id="ARBA00022519"/>
    </source>
</evidence>
<proteinExistence type="predicted"/>
<organism evidence="11">
    <name type="scientific">Pseudomonas fluorescens (strain Q2-87)</name>
    <dbReference type="NCBI Taxonomy" id="1038922"/>
    <lineage>
        <taxon>Bacteria</taxon>
        <taxon>Pseudomonadati</taxon>
        <taxon>Pseudomonadota</taxon>
        <taxon>Gammaproteobacteria</taxon>
        <taxon>Pseudomonadales</taxon>
        <taxon>Pseudomonadaceae</taxon>
        <taxon>Pseudomonas</taxon>
    </lineage>
</organism>
<dbReference type="AlphaFoldDB" id="J2MRJ3"/>